<protein>
    <submittedName>
        <fullName evidence="2">Uncharacterized protein</fullName>
    </submittedName>
</protein>
<accession>A0A212JKW4</accession>
<evidence type="ECO:0000256" key="1">
    <source>
        <dbReference type="SAM" id="MobiDB-lite"/>
    </source>
</evidence>
<sequence length="60" mass="6720">MYDNNSVTLPDFAINVNKPAPPRRAEGKDGFSAGTRKKPFQEYHEWSMSFPVRATVFSGA</sequence>
<dbReference type="AlphaFoldDB" id="A0A212JKW4"/>
<evidence type="ECO:0000313" key="2">
    <source>
        <dbReference type="EMBL" id="SBW00084.1"/>
    </source>
</evidence>
<organism evidence="2">
    <name type="scientific">uncultured delta proteobacterium</name>
    <dbReference type="NCBI Taxonomy" id="34034"/>
    <lineage>
        <taxon>Bacteria</taxon>
        <taxon>Deltaproteobacteria</taxon>
        <taxon>environmental samples</taxon>
    </lineage>
</organism>
<reference evidence="2" key="1">
    <citation type="submission" date="2016-04" db="EMBL/GenBank/DDBJ databases">
        <authorList>
            <person name="Evans L.H."/>
            <person name="Alamgir A."/>
            <person name="Owens N."/>
            <person name="Weber N.D."/>
            <person name="Virtaneva K."/>
            <person name="Barbian K."/>
            <person name="Babar A."/>
            <person name="Rosenke K."/>
        </authorList>
    </citation>
    <scope>NUCLEOTIDE SEQUENCE</scope>
    <source>
        <strain evidence="2">86</strain>
    </source>
</reference>
<proteinExistence type="predicted"/>
<gene>
    <name evidence="2" type="ORF">KL86DPRO_11720</name>
</gene>
<name>A0A212JKW4_9DELT</name>
<dbReference type="EMBL" id="FLUQ01000001">
    <property type="protein sequence ID" value="SBW00084.1"/>
    <property type="molecule type" value="Genomic_DNA"/>
</dbReference>
<feature type="region of interest" description="Disordered" evidence="1">
    <location>
        <begin position="13"/>
        <end position="36"/>
    </location>
</feature>